<feature type="compositionally biased region" description="Polar residues" evidence="17">
    <location>
        <begin position="996"/>
        <end position="1005"/>
    </location>
</feature>
<dbReference type="InterPro" id="IPR045864">
    <property type="entry name" value="aa-tRNA-synth_II/BPL/LPL"/>
</dbReference>
<keyword evidence="10" id="KW-0418">Kinase</keyword>
<dbReference type="GO" id="GO:0004674">
    <property type="term" value="F:protein serine/threonine kinase activity"/>
    <property type="evidence" value="ECO:0007669"/>
    <property type="project" value="UniProtKB-KW"/>
</dbReference>
<dbReference type="PROSITE" id="PS50011">
    <property type="entry name" value="PROTEIN_KINASE_DOM"/>
    <property type="match status" value="1"/>
</dbReference>
<feature type="compositionally biased region" description="Polar residues" evidence="17">
    <location>
        <begin position="1242"/>
        <end position="1251"/>
    </location>
</feature>
<dbReference type="FunFam" id="3.30.40.230:FF:000002">
    <property type="entry name" value="Glycyl-tRNA synthetase 1"/>
    <property type="match status" value="1"/>
</dbReference>
<dbReference type="Gene3D" id="3.30.930.10">
    <property type="entry name" value="Bira Bifunctional Protein, Domain 2"/>
    <property type="match status" value="2"/>
</dbReference>
<dbReference type="SUPFAM" id="SSF52954">
    <property type="entry name" value="Class II aaRS ABD-related"/>
    <property type="match status" value="1"/>
</dbReference>
<dbReference type="NCBIfam" id="TIGR00389">
    <property type="entry name" value="glyS_dimeric"/>
    <property type="match status" value="1"/>
</dbReference>
<feature type="region of interest" description="Disordered" evidence="17">
    <location>
        <begin position="1542"/>
        <end position="1585"/>
    </location>
</feature>
<feature type="region of interest" description="Disordered" evidence="17">
    <location>
        <begin position="906"/>
        <end position="961"/>
    </location>
</feature>
<evidence type="ECO:0000259" key="18">
    <source>
        <dbReference type="PROSITE" id="PS50011"/>
    </source>
</evidence>
<feature type="compositionally biased region" description="Low complexity" evidence="17">
    <location>
        <begin position="1258"/>
        <end position="1274"/>
    </location>
</feature>
<dbReference type="FunFam" id="3.40.50.800:FF:000004">
    <property type="entry name" value="Glycine--tRNA ligase 2"/>
    <property type="match status" value="1"/>
</dbReference>
<dbReference type="FunFam" id="3.30.930.10:FF:000158">
    <property type="entry name" value="Glycyl-tRNA synthetase"/>
    <property type="match status" value="1"/>
</dbReference>
<evidence type="ECO:0000256" key="14">
    <source>
        <dbReference type="ARBA" id="ARBA00030057"/>
    </source>
</evidence>
<dbReference type="Pfam" id="PF00786">
    <property type="entry name" value="PBD"/>
    <property type="match status" value="1"/>
</dbReference>
<feature type="compositionally biased region" description="Acidic residues" evidence="17">
    <location>
        <begin position="1885"/>
        <end position="1896"/>
    </location>
</feature>
<evidence type="ECO:0000313" key="21">
    <source>
        <dbReference type="Proteomes" id="UP000195871"/>
    </source>
</evidence>
<feature type="binding site" evidence="16">
    <location>
        <position position="1637"/>
    </location>
    <ligand>
        <name>ATP</name>
        <dbReference type="ChEBI" id="CHEBI:30616"/>
    </ligand>
</feature>
<evidence type="ECO:0000256" key="3">
    <source>
        <dbReference type="ARBA" id="ARBA00012513"/>
    </source>
</evidence>
<dbReference type="InterPro" id="IPR036936">
    <property type="entry name" value="CRIB_dom_sf"/>
</dbReference>
<dbReference type="SUPFAM" id="SSF55681">
    <property type="entry name" value="Class II aaRS and biotin synthetases"/>
    <property type="match status" value="1"/>
</dbReference>
<evidence type="ECO:0000313" key="20">
    <source>
        <dbReference type="EMBL" id="OUT21408.1"/>
    </source>
</evidence>
<dbReference type="InterPro" id="IPR033731">
    <property type="entry name" value="GlyRS-like_core"/>
</dbReference>
<dbReference type="InterPro" id="IPR036621">
    <property type="entry name" value="Anticodon-bd_dom_sf"/>
</dbReference>
<dbReference type="PROSITE" id="PS00108">
    <property type="entry name" value="PROTEIN_KINASE_ST"/>
    <property type="match status" value="1"/>
</dbReference>
<organism evidence="20 21">
    <name type="scientific">Pichia kudriavzevii</name>
    <name type="common">Yeast</name>
    <name type="synonym">Issatchenkia orientalis</name>
    <dbReference type="NCBI Taxonomy" id="4909"/>
    <lineage>
        <taxon>Eukaryota</taxon>
        <taxon>Fungi</taxon>
        <taxon>Dikarya</taxon>
        <taxon>Ascomycota</taxon>
        <taxon>Saccharomycotina</taxon>
        <taxon>Pichiomycetes</taxon>
        <taxon>Pichiales</taxon>
        <taxon>Pichiaceae</taxon>
        <taxon>Pichia</taxon>
    </lineage>
</organism>
<dbReference type="Gene3D" id="3.30.40.230">
    <property type="match status" value="1"/>
</dbReference>
<protein>
    <recommendedName>
        <fullName evidence="14">Diadenosine tetraphosphate synthetase</fullName>
        <ecNumber evidence="3">2.7.11.1</ecNumber>
        <ecNumber evidence="4">6.1.1.14</ecNumber>
    </recommendedName>
</protein>
<dbReference type="EC" id="2.7.11.1" evidence="3"/>
<evidence type="ECO:0000256" key="16">
    <source>
        <dbReference type="PROSITE-ProRule" id="PRU10141"/>
    </source>
</evidence>
<evidence type="ECO:0000256" key="10">
    <source>
        <dbReference type="ARBA" id="ARBA00022777"/>
    </source>
</evidence>
<dbReference type="Pfam" id="PF03129">
    <property type="entry name" value="HGTP_anticodon"/>
    <property type="match status" value="1"/>
</dbReference>
<dbReference type="VEuPathDB" id="FungiDB:C5L36_0B04310"/>
<dbReference type="PRINTS" id="PR01043">
    <property type="entry name" value="TRNASYNTHGLY"/>
</dbReference>
<evidence type="ECO:0000256" key="4">
    <source>
        <dbReference type="ARBA" id="ARBA00012829"/>
    </source>
</evidence>
<feature type="region of interest" description="Disordered" evidence="17">
    <location>
        <begin position="1372"/>
        <end position="1404"/>
    </location>
</feature>
<dbReference type="EC" id="6.1.1.14" evidence="4"/>
<dbReference type="InterPro" id="IPR011009">
    <property type="entry name" value="Kinase-like_dom_sf"/>
</dbReference>
<dbReference type="Gene3D" id="3.90.810.10">
    <property type="entry name" value="CRIB domain"/>
    <property type="match status" value="1"/>
</dbReference>
<dbReference type="FunFam" id="3.30.200.20:FF:000705">
    <property type="entry name" value="Non-specific serine/threonine protein kinase"/>
    <property type="match status" value="1"/>
</dbReference>
<evidence type="ECO:0000256" key="6">
    <source>
        <dbReference type="ARBA" id="ARBA00022527"/>
    </source>
</evidence>
<dbReference type="InterPro" id="IPR027031">
    <property type="entry name" value="Gly-tRNA_synthase/POLG2"/>
</dbReference>
<dbReference type="InterPro" id="IPR002314">
    <property type="entry name" value="aa-tRNA-synt_IIb"/>
</dbReference>
<feature type="region of interest" description="Disordered" evidence="17">
    <location>
        <begin position="1224"/>
        <end position="1330"/>
    </location>
</feature>
<feature type="region of interest" description="Disordered" evidence="17">
    <location>
        <begin position="1880"/>
        <end position="1903"/>
    </location>
</feature>
<dbReference type="GO" id="GO:0030447">
    <property type="term" value="P:filamentous growth"/>
    <property type="evidence" value="ECO:0007669"/>
    <property type="project" value="UniProtKB-ARBA"/>
</dbReference>
<keyword evidence="7 20" id="KW-0436">Ligase</keyword>
<dbReference type="SUPFAM" id="SSF56112">
    <property type="entry name" value="Protein kinase-like (PK-like)"/>
    <property type="match status" value="1"/>
</dbReference>
<feature type="domain" description="Protein kinase" evidence="18">
    <location>
        <begin position="1608"/>
        <end position="1859"/>
    </location>
</feature>
<comment type="subcellular location">
    <subcellularLocation>
        <location evidence="1">Cytoplasm</location>
    </subcellularLocation>
</comment>
<feature type="compositionally biased region" description="Polar residues" evidence="17">
    <location>
        <begin position="977"/>
        <end position="987"/>
    </location>
</feature>
<dbReference type="PROSITE" id="PS00107">
    <property type="entry name" value="PROTEIN_KINASE_ATP"/>
    <property type="match status" value="1"/>
</dbReference>
<keyword evidence="5" id="KW-0963">Cytoplasm</keyword>
<evidence type="ECO:0000256" key="1">
    <source>
        <dbReference type="ARBA" id="ARBA00004496"/>
    </source>
</evidence>
<dbReference type="PROSITE" id="PS50862">
    <property type="entry name" value="AA_TRNA_LIGASE_II"/>
    <property type="match status" value="1"/>
</dbReference>
<feature type="region of interest" description="Disordered" evidence="17">
    <location>
        <begin position="977"/>
        <end position="1023"/>
    </location>
</feature>
<accession>A0A1Z8JLF2</accession>
<evidence type="ECO:0000256" key="9">
    <source>
        <dbReference type="ARBA" id="ARBA00022741"/>
    </source>
</evidence>
<dbReference type="CDD" id="cd00774">
    <property type="entry name" value="GlyRS-like_core"/>
    <property type="match status" value="1"/>
</dbReference>
<feature type="compositionally biased region" description="Polar residues" evidence="17">
    <location>
        <begin position="1372"/>
        <end position="1388"/>
    </location>
</feature>
<keyword evidence="6" id="KW-0723">Serine/threonine-protein kinase</keyword>
<dbReference type="FunFam" id="3.30.930.10:FF:000010">
    <property type="entry name" value="Glycyl-tRNA synthetase 1"/>
    <property type="match status" value="1"/>
</dbReference>
<proteinExistence type="inferred from homology"/>
<dbReference type="Gene3D" id="3.30.200.20">
    <property type="entry name" value="Phosphorylase Kinase, domain 1"/>
    <property type="match status" value="1"/>
</dbReference>
<dbReference type="GO" id="GO:0004820">
    <property type="term" value="F:glycine-tRNA ligase activity"/>
    <property type="evidence" value="ECO:0007669"/>
    <property type="project" value="UniProtKB-EC"/>
</dbReference>
<dbReference type="InterPro" id="IPR006195">
    <property type="entry name" value="aa-tRNA-synth_II"/>
</dbReference>
<evidence type="ECO:0000256" key="12">
    <source>
        <dbReference type="ARBA" id="ARBA00022917"/>
    </source>
</evidence>
<evidence type="ECO:0000256" key="13">
    <source>
        <dbReference type="ARBA" id="ARBA00023146"/>
    </source>
</evidence>
<feature type="compositionally biased region" description="Basic and acidic residues" evidence="17">
    <location>
        <begin position="912"/>
        <end position="925"/>
    </location>
</feature>
<evidence type="ECO:0000256" key="5">
    <source>
        <dbReference type="ARBA" id="ARBA00022490"/>
    </source>
</evidence>
<dbReference type="PANTHER" id="PTHR10745">
    <property type="entry name" value="GLYCYL-TRNA SYNTHETASE/DNA POLYMERASE SUBUNIT GAMMA-2"/>
    <property type="match status" value="1"/>
</dbReference>
<name>A0A1Z8JLF2_PICKU</name>
<dbReference type="EMBL" id="NHMM01000005">
    <property type="protein sequence ID" value="OUT21408.1"/>
    <property type="molecule type" value="Genomic_DNA"/>
</dbReference>
<comment type="similarity">
    <text evidence="2">Belongs to the class-II aminoacyl-tRNA synthetase family.</text>
</comment>
<keyword evidence="12" id="KW-0648">Protein biosynthesis</keyword>
<dbReference type="InterPro" id="IPR004154">
    <property type="entry name" value="Anticodon-bd"/>
</dbReference>
<evidence type="ECO:0000256" key="11">
    <source>
        <dbReference type="ARBA" id="ARBA00022840"/>
    </source>
</evidence>
<keyword evidence="9 16" id="KW-0547">Nucleotide-binding</keyword>
<dbReference type="NCBIfam" id="NF003211">
    <property type="entry name" value="PRK04173.1"/>
    <property type="match status" value="1"/>
</dbReference>
<dbReference type="InterPro" id="IPR008271">
    <property type="entry name" value="Ser/Thr_kinase_AS"/>
</dbReference>
<evidence type="ECO:0000256" key="2">
    <source>
        <dbReference type="ARBA" id="ARBA00008226"/>
    </source>
</evidence>
<keyword evidence="13" id="KW-0030">Aminoacyl-tRNA synthetase</keyword>
<feature type="region of interest" description="Disordered" evidence="17">
    <location>
        <begin position="1161"/>
        <end position="1206"/>
    </location>
</feature>
<feature type="compositionally biased region" description="Basic and acidic residues" evidence="17">
    <location>
        <begin position="1571"/>
        <end position="1585"/>
    </location>
</feature>
<feature type="compositionally biased region" description="Low complexity" evidence="17">
    <location>
        <begin position="1300"/>
        <end position="1318"/>
    </location>
</feature>
<evidence type="ECO:0000256" key="7">
    <source>
        <dbReference type="ARBA" id="ARBA00022598"/>
    </source>
</evidence>
<evidence type="ECO:0000256" key="17">
    <source>
        <dbReference type="SAM" id="MobiDB-lite"/>
    </source>
</evidence>
<dbReference type="CDD" id="cd06614">
    <property type="entry name" value="STKc_PAK"/>
    <property type="match status" value="1"/>
</dbReference>
<dbReference type="InterPro" id="IPR000719">
    <property type="entry name" value="Prot_kinase_dom"/>
</dbReference>
<dbReference type="GO" id="GO:0070150">
    <property type="term" value="P:mitochondrial glycyl-tRNA aminoacylation"/>
    <property type="evidence" value="ECO:0007669"/>
    <property type="project" value="TreeGrafter"/>
</dbReference>
<evidence type="ECO:0000256" key="8">
    <source>
        <dbReference type="ARBA" id="ARBA00022679"/>
    </source>
</evidence>
<keyword evidence="11 16" id="KW-0067">ATP-binding</keyword>
<dbReference type="Pfam" id="PF00587">
    <property type="entry name" value="tRNA-synt_2b"/>
    <property type="match status" value="1"/>
</dbReference>
<keyword evidence="8" id="KW-0808">Transferase</keyword>
<dbReference type="InterPro" id="IPR000095">
    <property type="entry name" value="CRIB_dom"/>
</dbReference>
<evidence type="ECO:0000256" key="15">
    <source>
        <dbReference type="ARBA" id="ARBA00058014"/>
    </source>
</evidence>
<comment type="caution">
    <text evidence="20">The sequence shown here is derived from an EMBL/GenBank/DDBJ whole genome shotgun (WGS) entry which is preliminary data.</text>
</comment>
<dbReference type="VEuPathDB" id="FungiDB:C5L36_0B04320"/>
<dbReference type="CDD" id="cd00858">
    <property type="entry name" value="GlyRS_anticodon"/>
    <property type="match status" value="1"/>
</dbReference>
<comment type="function">
    <text evidence="15">Catalyzes the ATP-dependent ligation of glycine to the 3'-end of its cognate tRNA, via the formation of an aminoacyl-adenylate intermediate (Gly-AMP). Also produces diadenosine tetraphosphate (Ap4A), a universal pleiotropic signaling molecule needed for cell regulation pathways, by direct condensation of 2 ATPs. Thereby, may play a special role in Ap4A homeostasis.</text>
</comment>
<dbReference type="FunFam" id="1.10.510.10:FF:000011">
    <property type="entry name" value="Non-specific serine/threonine protein kinase"/>
    <property type="match status" value="1"/>
</dbReference>
<evidence type="ECO:0000259" key="19">
    <source>
        <dbReference type="PROSITE" id="PS50862"/>
    </source>
</evidence>
<feature type="compositionally biased region" description="Low complexity" evidence="17">
    <location>
        <begin position="1182"/>
        <end position="1205"/>
    </location>
</feature>
<sequence>MSAAQATNAEFSREALESVLKRRFFFAPSFEIYGGVSGLYDYGPPGCALQANIVDTWRKHFVLEEDMLEVDCTMLTPHEVLKTSGHVDKFADWMCKDPKSGEIFRADHLVEEVIEARLKGDKEARGIKVEEVEEEDDQKKKRKKKVKEIKAVKLDDETVAEFETILAKIDGFSGPELGQIMIKYNIGNPVTGDPLEQPVEFNLMFETAIGPSGQLKGYLRPETAQGQFLNFNKLLDFNNERMPFASASIGKSFRNEISPRSGLLRVREFLMAEIEHFVDPENKSMLILIRSRIWKFPFYQRKSNKQITIGEAVKQGIIDNETLGYFVGRIYKFLVKIGINPEKMRFRQHMSNEMAHYAQDCWDAELQTSYGWIECVGCADRSAYDLSVHAAKTKEKLAVREALKEPITVEEFECNIEKKKFGPLFRKDAPKVEEWLSSRTQCDLENLAKELETKLKITTKIPGIDAENVEIPGELVKIEKKRKTVHIREYTPNVIEPSFGIGRIIYSVFEHCFWTRPEDSARAVLSFPPLVAPTKVLVVPLMNNKELQDATKEVKSVLRKAQIPFKVDDSGASIGKRYARNDELGTPFGITVDYDTIEDGSVTLRDRDSTLQVRGALADVVAAVQNITYKGISWEEGTKNLTKFESKKLNLDQYIELMSSDGEEVNLPRYRGTLNVDALVAEGSNESLKKIQTTNNGESSTLSDGLGIDLSVPENKENVNPVNACDTSNTSFQSNNPFNNTNTHSNSSEIELITQKLSELKSGIKGWDTSEEEVEEENTASKEIPEGECMTESNTLNPFKLDKAVSKLAESKPPNAGAIDTPQSLTSTQFQAIEEITNFHFSTPRLSELHSEAFDPVLKENQDFPISPMIGSYEGLQSNMESDMQLLTLDRQLSFRKKEETIKDNGAVAKSLDPKKTSDSVKSPEDQSSFKISDLNVNPPIKELKPQYPKPLQSSTSSDHDFNSIIDTYAQETPTITNSATLASSNPKYGVKPNAEHNSGSSSGVSLDKQKRLGGHQRTNSVPHEIKTRQLPTTINTVKQFSEKEKEKKKSKLFNGLSKAFGLTSSSRSSSSINISAPKNVILKTHVSYDSETRTYKDLPEAWARVLTAQGISVAEQQANPIEAEEVLKFYSEAYAGNEGDKFMDVHDRISSSSYFNDTTNDYANNTSNETDNSATFAQHHSSTSDSSSSNFNNTNNVNPGQNANSEQTFGLSQFISSGFSGDAGKDVEYIPQRHAPPPPKSQSANTTLLSTPIAGESPTFSTPSSKSISISRKTSLKNARNMSSPGKNKQNITSPTNLGTRSSPSSPSTSIIGSFSRRFGRKKSITEGRPKIVHLTEGINTPGAPIQISSPAQANFTGVLHKSGQVVPQALNSSQTLHESRELQQSPALGPESFFEPRRPPPPLPKAGASIGVNTPEAIEKSNSSTSTLKSPVALSAMEDVKNAIEEEEEEVNDFVLKPVSPLNDENLSSKVEQSLPPIPKTIPIAEFANSDEEALDENTQDQMEVPVVKEVEVPTIEDKETDTNSRQHIDDEVVQGTLTSTKQAEQVTPVPIPEAPQVSAPKRSSSKKKLSEEEQERRRELRRAKDLKYMKKLREICSDDDPNNRYHDLVKIGQGASGGVFTAFDEQTKQCVAIKQMELEKQPKKELIINEILVMKGSKHGNIVNFIESYLLKKDLWVVMEYMEGGSLTDIVTHSIMNEGQMGAVCRETLKGLRFLHSKGIIHRDIKSDNILLSLNGDIKLTDFGFCAQIKDHASKRNTMVGTPYWMAPEIVKKKAYGPKVDLWSLGIMTIEMIEGEPPYLNETPLRALFLITTNGKPELKDRDALSEDLQDFLDACLEVNPEHRANSVQLLNSKFIQNASDNKSLAPLVELARAEKMKEQEKDELDYGDDGDSIVEFNRT</sequence>
<reference evidence="20 21" key="1">
    <citation type="submission" date="2017-05" db="EMBL/GenBank/DDBJ databases">
        <title>The Genome Sequence of Candida krusei Ckrusei653.</title>
        <authorList>
            <person name="Cuomo C."/>
            <person name="Forche A."/>
            <person name="Young S."/>
            <person name="Abouelleil A."/>
            <person name="Cao P."/>
            <person name="Chapman S."/>
            <person name="Cusick C."/>
            <person name="Shea T."/>
            <person name="Nusbaum C."/>
            <person name="Birren B."/>
        </authorList>
    </citation>
    <scope>NUCLEOTIDE SEQUENCE [LARGE SCALE GENOMIC DNA]</scope>
    <source>
        <strain evidence="20 21">Ckrusei653</strain>
    </source>
</reference>
<dbReference type="Gene3D" id="1.10.510.10">
    <property type="entry name" value="Transferase(Phosphotransferase) domain 1"/>
    <property type="match status" value="1"/>
</dbReference>
<gene>
    <name evidence="20" type="ORF">CAS74_003526</name>
</gene>
<feature type="compositionally biased region" description="Polar residues" evidence="17">
    <location>
        <begin position="1161"/>
        <end position="1181"/>
    </location>
</feature>
<dbReference type="GO" id="GO:0005739">
    <property type="term" value="C:mitochondrion"/>
    <property type="evidence" value="ECO:0007669"/>
    <property type="project" value="TreeGrafter"/>
</dbReference>
<dbReference type="InterPro" id="IPR017441">
    <property type="entry name" value="Protein_kinase_ATP_BS"/>
</dbReference>
<dbReference type="InterPro" id="IPR002315">
    <property type="entry name" value="tRNA-synt_gly"/>
</dbReference>
<dbReference type="Proteomes" id="UP000195871">
    <property type="component" value="Unassembled WGS sequence"/>
</dbReference>
<dbReference type="GO" id="GO:0005524">
    <property type="term" value="F:ATP binding"/>
    <property type="evidence" value="ECO:0007669"/>
    <property type="project" value="UniProtKB-UniRule"/>
</dbReference>
<dbReference type="Gene3D" id="3.40.50.800">
    <property type="entry name" value="Anticodon-binding domain"/>
    <property type="match status" value="1"/>
</dbReference>
<dbReference type="PANTHER" id="PTHR10745:SF0">
    <property type="entry name" value="GLYCINE--TRNA LIGASE"/>
    <property type="match status" value="1"/>
</dbReference>
<dbReference type="SMART" id="SM00220">
    <property type="entry name" value="S_TKc"/>
    <property type="match status" value="1"/>
</dbReference>
<feature type="compositionally biased region" description="Polar residues" evidence="17">
    <location>
        <begin position="1277"/>
        <end position="1299"/>
    </location>
</feature>
<feature type="domain" description="Aminoacyl-transfer RNA synthetases class-II family profile" evidence="19">
    <location>
        <begin position="194"/>
        <end position="517"/>
    </location>
</feature>
<dbReference type="Pfam" id="PF00069">
    <property type="entry name" value="Pkinase"/>
    <property type="match status" value="1"/>
</dbReference>